<name>A0A1H6UK67_9LACT</name>
<dbReference type="Proteomes" id="UP000198564">
    <property type="component" value="Unassembled WGS sequence"/>
</dbReference>
<evidence type="ECO:0000313" key="1">
    <source>
        <dbReference type="EMBL" id="SEI92733.1"/>
    </source>
</evidence>
<dbReference type="OrthoDB" id="2189310at2"/>
<evidence type="ECO:0000313" key="2">
    <source>
        <dbReference type="Proteomes" id="UP000198564"/>
    </source>
</evidence>
<gene>
    <name evidence="1" type="ORF">SAMN04488113_1342</name>
</gene>
<keyword evidence="2" id="KW-1185">Reference proteome</keyword>
<reference evidence="2" key="1">
    <citation type="submission" date="2016-10" db="EMBL/GenBank/DDBJ databases">
        <authorList>
            <person name="Varghese N."/>
            <person name="Submissions S."/>
        </authorList>
    </citation>
    <scope>NUCLEOTIDE SEQUENCE [LARGE SCALE GENOMIC DNA]</scope>
    <source>
        <strain evidence="2">DSM 25751</strain>
    </source>
</reference>
<sequence>MYPGIWSRSEIEHHFSVPKKAKDESNVRYKTLMQVDKVGSEGGTLHVQRNIGTNDLRIIRGCFSGSLEEFEERVKRKPFGDRHREIYEQLIEVIKLNYVEKPKGTIRHIELMSNSNHVNYGNDTGSILFASERETAHYKTRFTWEEAEDIAKKLGIKIGKANVPCTEDTKLVWEEV</sequence>
<proteinExistence type="predicted"/>
<dbReference type="AlphaFoldDB" id="A0A1H6UK67"/>
<protein>
    <submittedName>
        <fullName evidence="1">Uncharacterized protein</fullName>
    </submittedName>
</protein>
<dbReference type="RefSeq" id="WP_091635840.1">
    <property type="nucleotide sequence ID" value="NZ_FNYW01000034.1"/>
</dbReference>
<accession>A0A1H6UK67</accession>
<organism evidence="1 2">
    <name type="scientific">Alkalibacterium gilvum</name>
    <dbReference type="NCBI Taxonomy" id="1130080"/>
    <lineage>
        <taxon>Bacteria</taxon>
        <taxon>Bacillati</taxon>
        <taxon>Bacillota</taxon>
        <taxon>Bacilli</taxon>
        <taxon>Lactobacillales</taxon>
        <taxon>Carnobacteriaceae</taxon>
        <taxon>Alkalibacterium</taxon>
    </lineage>
</organism>
<dbReference type="STRING" id="1130080.SAMN04488113_1342"/>
<dbReference type="EMBL" id="FNYW01000034">
    <property type="protein sequence ID" value="SEI92733.1"/>
    <property type="molecule type" value="Genomic_DNA"/>
</dbReference>